<keyword evidence="2" id="KW-1185">Reference proteome</keyword>
<dbReference type="AlphaFoldDB" id="A0A3S0JE16"/>
<comment type="caution">
    <text evidence="1">The sequence shown here is derived from an EMBL/GenBank/DDBJ whole genome shotgun (WGS) entry which is preliminary data.</text>
</comment>
<gene>
    <name evidence="1" type="ORF">EJV47_12560</name>
</gene>
<evidence type="ECO:0000313" key="1">
    <source>
        <dbReference type="EMBL" id="RTQ49643.1"/>
    </source>
</evidence>
<dbReference type="Proteomes" id="UP000282184">
    <property type="component" value="Unassembled WGS sequence"/>
</dbReference>
<dbReference type="EMBL" id="RXOF01000006">
    <property type="protein sequence ID" value="RTQ49643.1"/>
    <property type="molecule type" value="Genomic_DNA"/>
</dbReference>
<sequence>MSVLSFRRPDGHVFLTAERNRAEGWIHARWSGVQTLETVQQGGLAYVDMLRAEPCAKLLNDHRELVGRFTEANDWIAQVWTPLIVQAGLRYFAHVLSPGIFGQMSIKDLHQRIEGVFELRMFGDLEEAKQWLRTVDQQP</sequence>
<organism evidence="1 2">
    <name type="scientific">Hymenobacter gummosus</name>
    <dbReference type="NCBI Taxonomy" id="1776032"/>
    <lineage>
        <taxon>Bacteria</taxon>
        <taxon>Pseudomonadati</taxon>
        <taxon>Bacteroidota</taxon>
        <taxon>Cytophagia</taxon>
        <taxon>Cytophagales</taxon>
        <taxon>Hymenobacteraceae</taxon>
        <taxon>Hymenobacter</taxon>
    </lineage>
</organism>
<evidence type="ECO:0000313" key="2">
    <source>
        <dbReference type="Proteomes" id="UP000282184"/>
    </source>
</evidence>
<dbReference type="RefSeq" id="WP_126693502.1">
    <property type="nucleotide sequence ID" value="NZ_RXOF01000006.1"/>
</dbReference>
<name>A0A3S0JE16_9BACT</name>
<reference evidence="1 2" key="1">
    <citation type="submission" date="2018-12" db="EMBL/GenBank/DDBJ databases">
        <title>Hymenobacter gummosus sp. nov., isolated from a spring.</title>
        <authorList>
            <person name="Nie L."/>
        </authorList>
    </citation>
    <scope>NUCLEOTIDE SEQUENCE [LARGE SCALE GENOMIC DNA]</scope>
    <source>
        <strain evidence="1 2">KCTC 52166</strain>
    </source>
</reference>
<protein>
    <recommendedName>
        <fullName evidence="3">STAS/SEC14 domain-containing protein</fullName>
    </recommendedName>
</protein>
<evidence type="ECO:0008006" key="3">
    <source>
        <dbReference type="Google" id="ProtNLM"/>
    </source>
</evidence>
<dbReference type="OrthoDB" id="882485at2"/>
<accession>A0A3S0JE16</accession>
<proteinExistence type="predicted"/>